<dbReference type="AlphaFoldDB" id="A0A8W8LNY3"/>
<keyword evidence="4" id="KW-1185">Reference proteome</keyword>
<proteinExistence type="predicted"/>
<feature type="compositionally biased region" description="Basic and acidic residues" evidence="2">
    <location>
        <begin position="223"/>
        <end position="236"/>
    </location>
</feature>
<feature type="compositionally biased region" description="Low complexity" evidence="2">
    <location>
        <begin position="141"/>
        <end position="165"/>
    </location>
</feature>
<dbReference type="PANTHER" id="PTHR28594:SF1">
    <property type="entry name" value="ATR-INTERACTING PROTEIN"/>
    <property type="match status" value="1"/>
</dbReference>
<reference evidence="3" key="1">
    <citation type="submission" date="2022-08" db="UniProtKB">
        <authorList>
            <consortium name="EnsemblMetazoa"/>
        </authorList>
    </citation>
    <scope>IDENTIFICATION</scope>
    <source>
        <strain evidence="3">05x7-T-G4-1.051#20</strain>
    </source>
</reference>
<evidence type="ECO:0000256" key="2">
    <source>
        <dbReference type="SAM" id="MobiDB-lite"/>
    </source>
</evidence>
<dbReference type="GO" id="GO:0000077">
    <property type="term" value="P:DNA damage checkpoint signaling"/>
    <property type="evidence" value="ECO:0007669"/>
    <property type="project" value="InterPro"/>
</dbReference>
<feature type="compositionally biased region" description="Acidic residues" evidence="2">
    <location>
        <begin position="59"/>
        <end position="71"/>
    </location>
</feature>
<feature type="region of interest" description="Disordered" evidence="2">
    <location>
        <begin position="476"/>
        <end position="498"/>
    </location>
</feature>
<feature type="coiled-coil region" evidence="1">
    <location>
        <begin position="278"/>
        <end position="326"/>
    </location>
</feature>
<feature type="compositionally biased region" description="Basic and acidic residues" evidence="2">
    <location>
        <begin position="482"/>
        <end position="494"/>
    </location>
</feature>
<keyword evidence="1" id="KW-0175">Coiled coil</keyword>
<evidence type="ECO:0000313" key="4">
    <source>
        <dbReference type="Proteomes" id="UP000005408"/>
    </source>
</evidence>
<dbReference type="OrthoDB" id="6428926at2759"/>
<feature type="compositionally biased region" description="Polar residues" evidence="2">
    <location>
        <begin position="119"/>
        <end position="130"/>
    </location>
</feature>
<accession>A0A8W8LNY3</accession>
<evidence type="ECO:0000313" key="3">
    <source>
        <dbReference type="EnsemblMetazoa" id="G29294.1:cds"/>
    </source>
</evidence>
<feature type="compositionally biased region" description="Low complexity" evidence="2">
    <location>
        <begin position="200"/>
        <end position="213"/>
    </location>
</feature>
<feature type="region of interest" description="Disordered" evidence="2">
    <location>
        <begin position="20"/>
        <end position="71"/>
    </location>
</feature>
<protein>
    <recommendedName>
        <fullName evidence="5">ATR-interacting protein</fullName>
    </recommendedName>
</protein>
<feature type="compositionally biased region" description="Polar residues" evidence="2">
    <location>
        <begin position="166"/>
        <end position="185"/>
    </location>
</feature>
<evidence type="ECO:0000256" key="1">
    <source>
        <dbReference type="SAM" id="Coils"/>
    </source>
</evidence>
<evidence type="ECO:0008006" key="5">
    <source>
        <dbReference type="Google" id="ProtNLM"/>
    </source>
</evidence>
<feature type="region of interest" description="Disordered" evidence="2">
    <location>
        <begin position="667"/>
        <end position="689"/>
    </location>
</feature>
<dbReference type="GO" id="GO:0006281">
    <property type="term" value="P:DNA repair"/>
    <property type="evidence" value="ECO:0007669"/>
    <property type="project" value="TreeGrafter"/>
</dbReference>
<feature type="region of interest" description="Disordered" evidence="2">
    <location>
        <begin position="83"/>
        <end position="236"/>
    </location>
</feature>
<organism evidence="3 4">
    <name type="scientific">Magallana gigas</name>
    <name type="common">Pacific oyster</name>
    <name type="synonym">Crassostrea gigas</name>
    <dbReference type="NCBI Taxonomy" id="29159"/>
    <lineage>
        <taxon>Eukaryota</taxon>
        <taxon>Metazoa</taxon>
        <taxon>Spiralia</taxon>
        <taxon>Lophotrochozoa</taxon>
        <taxon>Mollusca</taxon>
        <taxon>Bivalvia</taxon>
        <taxon>Autobranchia</taxon>
        <taxon>Pteriomorphia</taxon>
        <taxon>Ostreida</taxon>
        <taxon>Ostreoidea</taxon>
        <taxon>Ostreidae</taxon>
        <taxon>Magallana</taxon>
    </lineage>
</organism>
<dbReference type="PANTHER" id="PTHR28594">
    <property type="entry name" value="ATR-INTERACTING PROTEIN"/>
    <property type="match status" value="1"/>
</dbReference>
<dbReference type="OMA" id="CALAQHH"/>
<feature type="compositionally biased region" description="Low complexity" evidence="2">
    <location>
        <begin position="676"/>
        <end position="688"/>
    </location>
</feature>
<feature type="compositionally biased region" description="Polar residues" evidence="2">
    <location>
        <begin position="36"/>
        <end position="46"/>
    </location>
</feature>
<dbReference type="Proteomes" id="UP000005408">
    <property type="component" value="Unassembled WGS sequence"/>
</dbReference>
<sequence>MANNPLFSCIKPGKRFTYNLEASKESPPPGKYRPLQSRNVSMQEANIKSPKAKRRRTEEEEEQWDDDDDDFMLTQENIAELDEMTQAAIRGQKSLGVSDPGPSTTPLSRSEGVKAQSAPAYNTSTPTSRVTFKHPVGPGVSDISLSRPSDSSSSKNSSNTTYPSSLSIGRRSTSLSSHDNSSKSAGSEEIPFQPIKRKPSLSSTNSSSMSSESLGIKSPISEGMREELETYRKQCQSQKEEMESIKQELYVKEGENKILREKLTEKDSELGAIKQQKMKLTEQQMKEQSQKEKQLKQTIQSLNAQLQFQERDLAKMRDKCRDLEFAMTAAGDSQVAGTSSSHQSPRVVKKIVVSPKGRRGGFPSTKTFLAEEGSQLAPAQQGVKEEVQMVDAATSANITEEAKKIYKSRNFRLKVEPSKGMICGNHLLSKLSETSVHGCGPGSGPDKGVMGLLQSNPVSMDLHTFLFDRDSSKMLSPIPTKRMSDKKSTADRPRPRPIVSTSSYAQAMEGLHSVLKDTNQSPLVSLVKVSHTCTFSDQSTSLLQTHETSVSHNGLFFLPLVNDYLSHYIEMMNCYVERGQTLLSPQSSSSSSFGPSSSGDSSMDSLTSSLNVLLRDGAAYANNLETLALCALHVLYKLVLYCEAVRDILLASDDVLSDSSVSSFEKVDEMDADNPSSSLNSTTSSHGSMDSVRQSLMDCHLFSKILRLANPGRASSDGEGPKKFNEWVVHRALSIIKVLAENCKETQITQLLPVLSKGVLSSCLRCTSTPRLVLTAVQVMSSLTKHQRAVSSACCCPDHCVFLSLYQLCSTSSTSVFPEEVFVDFAANALTCLSNVPSNSKLGSSVLLDTECNTQLQKSVVLLLHKILLCYQTNQSAEARRVLQRGALFLHNLSQVDGQFEERQYMVQHQYTELIFGLNALFKPAAYENERNAVTELWYLGREDSDSSQEEEEEMEIS</sequence>
<dbReference type="EnsemblMetazoa" id="G29294.1">
    <property type="protein sequence ID" value="G29294.1:cds"/>
    <property type="gene ID" value="G29294"/>
</dbReference>
<dbReference type="InterPro" id="IPR033349">
    <property type="entry name" value="ATRIP"/>
</dbReference>
<name>A0A8W8LNY3_MAGGI</name>